<dbReference type="RefSeq" id="WP_109624162.1">
    <property type="nucleotide sequence ID" value="NZ_JANKBI010000001.1"/>
</dbReference>
<evidence type="ECO:0000313" key="3">
    <source>
        <dbReference type="EMBL" id="PWJ78710.1"/>
    </source>
</evidence>
<evidence type="ECO:0000313" key="4">
    <source>
        <dbReference type="Proteomes" id="UP000245412"/>
    </source>
</evidence>
<feature type="region of interest" description="Disordered" evidence="1">
    <location>
        <begin position="310"/>
        <end position="355"/>
    </location>
</feature>
<comment type="caution">
    <text evidence="3">The sequence shown here is derived from an EMBL/GenBank/DDBJ whole genome shotgun (WGS) entry which is preliminary data.</text>
</comment>
<accession>A0AB73T968</accession>
<dbReference type="EMBL" id="QGGY01000001">
    <property type="protein sequence ID" value="PWJ78710.1"/>
    <property type="molecule type" value="Genomic_DNA"/>
</dbReference>
<feature type="domain" description="GerMN" evidence="2">
    <location>
        <begin position="58"/>
        <end position="143"/>
    </location>
</feature>
<keyword evidence="4" id="KW-1185">Reference proteome</keyword>
<protein>
    <submittedName>
        <fullName evidence="3">Germination protein M</fullName>
    </submittedName>
</protein>
<reference evidence="3 4" key="1">
    <citation type="submission" date="2018-05" db="EMBL/GenBank/DDBJ databases">
        <authorList>
            <person name="Goeker M."/>
            <person name="Huntemann M."/>
            <person name="Clum A."/>
            <person name="Pillay M."/>
            <person name="Palaniappan K."/>
            <person name="Varghese N."/>
            <person name="Mikhailova N."/>
            <person name="Stamatis D."/>
            <person name="Reddy T."/>
            <person name="Daum C."/>
            <person name="Shapiro N."/>
            <person name="Ivanova N."/>
            <person name="Kyrpides N."/>
            <person name="Woyke T."/>
        </authorList>
    </citation>
    <scope>NUCLEOTIDE SEQUENCE [LARGE SCALE GENOMIC DNA]</scope>
    <source>
        <strain evidence="3 4">DSM 26524</strain>
    </source>
</reference>
<evidence type="ECO:0000259" key="2">
    <source>
        <dbReference type="SMART" id="SM00909"/>
    </source>
</evidence>
<proteinExistence type="predicted"/>
<name>A0AB73T968_9FIRM</name>
<dbReference type="Pfam" id="PF10646">
    <property type="entry name" value="Germane"/>
    <property type="match status" value="2"/>
</dbReference>
<dbReference type="InterPro" id="IPR019606">
    <property type="entry name" value="GerMN"/>
</dbReference>
<dbReference type="Proteomes" id="UP000245412">
    <property type="component" value="Unassembled WGS sequence"/>
</dbReference>
<sequence>MKKIICLLIAAFIAICLPGCEESASEKGGYQVYYTNKDGTKLTHEGYTPKGQSDNELIKELIDRIATSPSSSEQKSAKPENVVCTGFVLDNKLLTLEFNSAYKEMDNISEVLFRAAAVKTLVQLPCVDKVAFNIEGNPLRDYVDQPVGAMTADTFIDNQGQGINSYQYASLPLYFADSSGQKIMKEMRNVHYSSNTALERVVLEQLIKGPVNSRLQAVMPADTKVLSVTVKGTSCTVNFSGSFNKGIDGKNVQPDAALYSVVNSLCDSCNLTEVNIQIDGESQITYRDTISLENGFGRNKDIIVVADTSQKAEDTAADDTAADTGGSSTVPDPQAETSVSADPSVGIDKIQGGKN</sequence>
<dbReference type="SMART" id="SM00909">
    <property type="entry name" value="Germane"/>
    <property type="match status" value="2"/>
</dbReference>
<dbReference type="AlphaFoldDB" id="A0AB73T968"/>
<organism evidence="3 4">
    <name type="scientific">Murimonas intestini</name>
    <dbReference type="NCBI Taxonomy" id="1337051"/>
    <lineage>
        <taxon>Bacteria</taxon>
        <taxon>Bacillati</taxon>
        <taxon>Bacillota</taxon>
        <taxon>Clostridia</taxon>
        <taxon>Lachnospirales</taxon>
        <taxon>Lachnospiraceae</taxon>
        <taxon>Murimonas</taxon>
    </lineage>
</organism>
<gene>
    <name evidence="3" type="ORF">C7383_10178</name>
</gene>
<evidence type="ECO:0000256" key="1">
    <source>
        <dbReference type="SAM" id="MobiDB-lite"/>
    </source>
</evidence>
<feature type="domain" description="GerMN" evidence="2">
    <location>
        <begin position="199"/>
        <end position="287"/>
    </location>
</feature>